<name>A0A833JDN2_9BACT</name>
<comment type="caution">
    <text evidence="2">The sequence shown here is derived from an EMBL/GenBank/DDBJ whole genome shotgun (WGS) entry which is preliminary data.</text>
</comment>
<reference evidence="2 3" key="1">
    <citation type="submission" date="2019-10" db="EMBL/GenBank/DDBJ databases">
        <title>New genus of Silvanigrellaceae.</title>
        <authorList>
            <person name="Pitt A."/>
            <person name="Hahn M.W."/>
        </authorList>
    </citation>
    <scope>NUCLEOTIDE SEQUENCE [LARGE SCALE GENOMIC DNA]</scope>
    <source>
        <strain evidence="2 3">33A1-SZDP</strain>
    </source>
</reference>
<keyword evidence="1" id="KW-1133">Transmembrane helix</keyword>
<evidence type="ECO:0000313" key="3">
    <source>
        <dbReference type="Proteomes" id="UP000442694"/>
    </source>
</evidence>
<evidence type="ECO:0000313" key="2">
    <source>
        <dbReference type="EMBL" id="KAB8031005.1"/>
    </source>
</evidence>
<keyword evidence="3" id="KW-1185">Reference proteome</keyword>
<dbReference type="EMBL" id="WFLN01000006">
    <property type="protein sequence ID" value="KAB8031005.1"/>
    <property type="molecule type" value="Genomic_DNA"/>
</dbReference>
<dbReference type="Proteomes" id="UP000442694">
    <property type="component" value="Unassembled WGS sequence"/>
</dbReference>
<organism evidence="2 3">
    <name type="scientific">Fluviispira multicolorata</name>
    <dbReference type="NCBI Taxonomy" id="2654512"/>
    <lineage>
        <taxon>Bacteria</taxon>
        <taxon>Pseudomonadati</taxon>
        <taxon>Bdellovibrionota</taxon>
        <taxon>Oligoflexia</taxon>
        <taxon>Silvanigrellales</taxon>
        <taxon>Silvanigrellaceae</taxon>
        <taxon>Fluviispira</taxon>
    </lineage>
</organism>
<keyword evidence="1" id="KW-0812">Transmembrane</keyword>
<dbReference type="AlphaFoldDB" id="A0A833JDN2"/>
<accession>A0A833JDN2</accession>
<gene>
    <name evidence="2" type="ORF">GCL57_08540</name>
</gene>
<proteinExistence type="predicted"/>
<sequence length="141" mass="16682">MKKSSELTFVLKKLGKIKINSYRPQGVLTFNTRVFFLLLFFLFLNIIAGRHFYSHHINSIIETQKSEKIQTKISELKKFYKSNTPISSTCIDSECCYKQLINEIKNYFNIKSPKYYQQSNYYLKIVILNKLISKILRPPIL</sequence>
<protein>
    <submittedName>
        <fullName evidence="2">Uncharacterized protein</fullName>
    </submittedName>
</protein>
<keyword evidence="1" id="KW-0472">Membrane</keyword>
<evidence type="ECO:0000256" key="1">
    <source>
        <dbReference type="SAM" id="Phobius"/>
    </source>
</evidence>
<dbReference type="RefSeq" id="WP_152212931.1">
    <property type="nucleotide sequence ID" value="NZ_WFLN01000006.1"/>
</dbReference>
<feature type="transmembrane region" description="Helical" evidence="1">
    <location>
        <begin position="34"/>
        <end position="53"/>
    </location>
</feature>